<feature type="transmembrane region" description="Helical" evidence="1">
    <location>
        <begin position="396"/>
        <end position="425"/>
    </location>
</feature>
<keyword evidence="1" id="KW-1133">Transmembrane helix</keyword>
<dbReference type="RefSeq" id="WP_232175611.1">
    <property type="nucleotide sequence ID" value="NZ_JAJPWV010000001.1"/>
</dbReference>
<keyword evidence="1" id="KW-0472">Membrane</keyword>
<dbReference type="Proteomes" id="UP001199919">
    <property type="component" value="Unassembled WGS sequence"/>
</dbReference>
<evidence type="ECO:0000313" key="3">
    <source>
        <dbReference type="Proteomes" id="UP001199919"/>
    </source>
</evidence>
<reference evidence="2 3" key="1">
    <citation type="submission" date="2021-12" db="EMBL/GenBank/DDBJ databases">
        <title>Mucilaginibacter roseus genome.</title>
        <authorList>
            <person name="Ferreira J.R."/>
            <person name="Newman J.D."/>
        </authorList>
    </citation>
    <scope>NUCLEOTIDE SEQUENCE [LARGE SCALE GENOMIC DNA]</scope>
    <source>
        <strain evidence="2 3">LMG 28454</strain>
    </source>
</reference>
<gene>
    <name evidence="2" type="ORF">LT679_03630</name>
</gene>
<accession>A0ABS8TXT0</accession>
<organism evidence="2 3">
    <name type="scientific">Mucilaginibacter roseus</name>
    <dbReference type="NCBI Taxonomy" id="1528868"/>
    <lineage>
        <taxon>Bacteria</taxon>
        <taxon>Pseudomonadati</taxon>
        <taxon>Bacteroidota</taxon>
        <taxon>Sphingobacteriia</taxon>
        <taxon>Sphingobacteriales</taxon>
        <taxon>Sphingobacteriaceae</taxon>
        <taxon>Mucilaginibacter</taxon>
    </lineage>
</organism>
<name>A0ABS8TXT0_9SPHI</name>
<sequence length="452" mass="51841">MSHVAYDFLADSLFFNEYSLSKEFKNESKQRIEKELIDYRNYVLTNFDRLKIEVNASQSALNVFTSAQYTSLDLLKQTALYMNQYIVADPLFRYTNLDTATEKAMSESLGFPEKQNLDGLTKAARYLKTLTPMVAGNYVKVFPVTYHFEPPKELPYKIPVNNNNDLLPQNIMQFFRERCVVSPMSKIEGGGWAILDGKPLTPTRAINIEFDGDRFNNGFIYFLTERKVLSYDEATGMAQIAQYMPPTEPEKDIFEAWVTQSQNSCAKAYFDQSFGEVYLAGELNAKYISENSLKHELLTMNLDNHKDISTFTAEQLLNIELPFLDKIDTAKLMQVRENDADVFTNFRLELEKQFREVRILTDPKDVKLKTESIFHELNEVQAAKIKQKVQYIHKQMFLNSVLTAGGLVGSMTVGGISLVGLGLALSKGYKDYRDYTQSVRENPAFFLWKSKL</sequence>
<proteinExistence type="predicted"/>
<evidence type="ECO:0000313" key="2">
    <source>
        <dbReference type="EMBL" id="MCD8739684.1"/>
    </source>
</evidence>
<keyword evidence="3" id="KW-1185">Reference proteome</keyword>
<keyword evidence="1" id="KW-0812">Transmembrane</keyword>
<protein>
    <submittedName>
        <fullName evidence="2">Uncharacterized protein</fullName>
    </submittedName>
</protein>
<comment type="caution">
    <text evidence="2">The sequence shown here is derived from an EMBL/GenBank/DDBJ whole genome shotgun (WGS) entry which is preliminary data.</text>
</comment>
<dbReference type="EMBL" id="JAJPWV010000001">
    <property type="protein sequence ID" value="MCD8739684.1"/>
    <property type="molecule type" value="Genomic_DNA"/>
</dbReference>
<evidence type="ECO:0000256" key="1">
    <source>
        <dbReference type="SAM" id="Phobius"/>
    </source>
</evidence>